<name>A0ACB9SYL0_HOLOL</name>
<evidence type="ECO:0000313" key="2">
    <source>
        <dbReference type="Proteomes" id="UP001056778"/>
    </source>
</evidence>
<accession>A0ACB9SYL0</accession>
<dbReference type="EMBL" id="CM043020">
    <property type="protein sequence ID" value="KAI4459629.1"/>
    <property type="molecule type" value="Genomic_DNA"/>
</dbReference>
<organism evidence="1 2">
    <name type="scientific">Holotrichia oblita</name>
    <name type="common">Chafer beetle</name>
    <dbReference type="NCBI Taxonomy" id="644536"/>
    <lineage>
        <taxon>Eukaryota</taxon>
        <taxon>Metazoa</taxon>
        <taxon>Ecdysozoa</taxon>
        <taxon>Arthropoda</taxon>
        <taxon>Hexapoda</taxon>
        <taxon>Insecta</taxon>
        <taxon>Pterygota</taxon>
        <taxon>Neoptera</taxon>
        <taxon>Endopterygota</taxon>
        <taxon>Coleoptera</taxon>
        <taxon>Polyphaga</taxon>
        <taxon>Scarabaeiformia</taxon>
        <taxon>Scarabaeidae</taxon>
        <taxon>Melolonthinae</taxon>
        <taxon>Holotrichia</taxon>
    </lineage>
</organism>
<protein>
    <submittedName>
        <fullName evidence="1">G-protein coupled receptor</fullName>
    </submittedName>
</protein>
<keyword evidence="1" id="KW-0675">Receptor</keyword>
<gene>
    <name evidence="1" type="ORF">MML48_6g00011052</name>
</gene>
<keyword evidence="2" id="KW-1185">Reference proteome</keyword>
<evidence type="ECO:0000313" key="1">
    <source>
        <dbReference type="EMBL" id="KAI4459629.1"/>
    </source>
</evidence>
<reference evidence="1" key="1">
    <citation type="submission" date="2022-04" db="EMBL/GenBank/DDBJ databases">
        <title>Chromosome-scale genome assembly of Holotrichia oblita Faldermann.</title>
        <authorList>
            <person name="Rongchong L."/>
        </authorList>
    </citation>
    <scope>NUCLEOTIDE SEQUENCE</scope>
    <source>
        <strain evidence="1">81SQS9</strain>
    </source>
</reference>
<dbReference type="Proteomes" id="UP001056778">
    <property type="component" value="Chromosome 6"/>
</dbReference>
<sequence>MEENNWTISENEDYYLNNITLESIMGPRRNSLYVVIPITVIYVVILLTGIIGNVSTCVVIARNKSMHTATNYYLFNLAISDLLLLLSGLPPEIYSIWSRYPYIFGYTFCVLRGLFSETSANATVLTITAFTVERYVAICYPFLSHTLAKLSRIIKLILVIWVVAVCFALPQALQFEMVRNLPDVPESDTCQVVNPIIEHSFELSTFMFFVAPMTLITVLYVLIGLRLRNSTNMIRKDCGESNRHLGTVEACPNRNLSGRHHNSQSSRRVLKMLEILLSSDTPVNLPSTSTGNVNEIDITQDENDNQSTAESGNLMKTVVKQNKNTNERRSKQYRRNTLEDIRQDRLKHQTAILQLQTNVAEKKLKLHGRLLEEKRRKNDLIEERNRVLKGFIIHKLEIPDIFSDENSQENMPPLKIEPDLSYKTMSDVLQGRRIVNLARVLKEYENIILHRTKCSMGRMDIVKETRRGIISLLHFHCMNCEKSYVISTDPSWKDSDSSNISIVWGSLSAGLGHSQCEEIFGILDIPFMATKTYTKITLDIKKVWEDYLLLYTSKEILSPAILFGRTHEQVAIDKYESSTDTEVRRCGFFIDEDNPFLGASPDGLVGNNGLIEVKCLYSVNKLMDNHKKNVCYNIRDSQIQ</sequence>
<proteinExistence type="predicted"/>
<comment type="caution">
    <text evidence="1">The sequence shown here is derived from an EMBL/GenBank/DDBJ whole genome shotgun (WGS) entry which is preliminary data.</text>
</comment>